<name>A0A2A3LBI8_MYCAV</name>
<feature type="domain" description="Transketolase C-terminal" evidence="4">
    <location>
        <begin position="2"/>
        <end position="101"/>
    </location>
</feature>
<comment type="caution">
    <text evidence="5">The sequence shown here is derived from an EMBL/GenBank/DDBJ whole genome shotgun (WGS) entry which is preliminary data.</text>
</comment>
<dbReference type="EC" id="1.2.4.4" evidence="2"/>
<dbReference type="EMBL" id="LBGZ01000050">
    <property type="protein sequence ID" value="PBJ37577.1"/>
    <property type="molecule type" value="Genomic_DNA"/>
</dbReference>
<evidence type="ECO:0000313" key="6">
    <source>
        <dbReference type="Proteomes" id="UP000218842"/>
    </source>
</evidence>
<dbReference type="GO" id="GO:0009083">
    <property type="term" value="P:branched-chain amino acid catabolic process"/>
    <property type="evidence" value="ECO:0007669"/>
    <property type="project" value="TreeGrafter"/>
</dbReference>
<feature type="non-terminal residue" evidence="5">
    <location>
        <position position="1"/>
    </location>
</feature>
<dbReference type="GO" id="GO:0007584">
    <property type="term" value="P:response to nutrient"/>
    <property type="evidence" value="ECO:0007669"/>
    <property type="project" value="TreeGrafter"/>
</dbReference>
<keyword evidence="3" id="KW-0560">Oxidoreductase</keyword>
<dbReference type="InterPro" id="IPR033248">
    <property type="entry name" value="Transketolase_C"/>
</dbReference>
<dbReference type="FunFam" id="3.40.50.920:FF:000001">
    <property type="entry name" value="Pyruvate dehydrogenase E1 beta subunit"/>
    <property type="match status" value="1"/>
</dbReference>
<dbReference type="GO" id="GO:0003863">
    <property type="term" value="F:branched-chain 2-oxo acid dehydrogenase activity"/>
    <property type="evidence" value="ECO:0007669"/>
    <property type="project" value="UniProtKB-EC"/>
</dbReference>
<evidence type="ECO:0000256" key="1">
    <source>
        <dbReference type="ARBA" id="ARBA00001964"/>
    </source>
</evidence>
<sequence length="113" mass="12675">GTAVGAAEEAQRQRGWSLEVIDLRSLVPLDFDTIATSIHRTGRCVVMHEGPRTLGYGAELAARIQEELFYELEAPVLRACGFDTPYPPARLEKWWLPGPDRLLDCVERTLELP</sequence>
<dbReference type="SUPFAM" id="SSF52922">
    <property type="entry name" value="TK C-terminal domain-like"/>
    <property type="match status" value="1"/>
</dbReference>
<dbReference type="PANTHER" id="PTHR42980:SF1">
    <property type="entry name" value="2-OXOISOVALERATE DEHYDROGENASE SUBUNIT BETA, MITOCHONDRIAL"/>
    <property type="match status" value="1"/>
</dbReference>
<dbReference type="Proteomes" id="UP000218842">
    <property type="component" value="Unassembled WGS sequence"/>
</dbReference>
<evidence type="ECO:0000313" key="5">
    <source>
        <dbReference type="EMBL" id="PBJ37577.1"/>
    </source>
</evidence>
<dbReference type="RefSeq" id="WP_272898376.1">
    <property type="nucleotide sequence ID" value="NZ_LBGZ01000050.1"/>
</dbReference>
<proteinExistence type="predicted"/>
<evidence type="ECO:0000259" key="4">
    <source>
        <dbReference type="Pfam" id="PF02780"/>
    </source>
</evidence>
<organism evidence="5 6">
    <name type="scientific">Mycobacterium avium subsp. hominissuis</name>
    <dbReference type="NCBI Taxonomy" id="439334"/>
    <lineage>
        <taxon>Bacteria</taxon>
        <taxon>Bacillati</taxon>
        <taxon>Actinomycetota</taxon>
        <taxon>Actinomycetes</taxon>
        <taxon>Mycobacteriales</taxon>
        <taxon>Mycobacteriaceae</taxon>
        <taxon>Mycobacterium</taxon>
        <taxon>Mycobacterium avium complex (MAC)</taxon>
    </lineage>
</organism>
<dbReference type="Gene3D" id="3.40.50.920">
    <property type="match status" value="1"/>
</dbReference>
<dbReference type="AlphaFoldDB" id="A0A2A3LBI8"/>
<gene>
    <name evidence="5" type="ORF">XV03_06890</name>
</gene>
<evidence type="ECO:0000256" key="2">
    <source>
        <dbReference type="ARBA" id="ARBA00012277"/>
    </source>
</evidence>
<evidence type="ECO:0000256" key="3">
    <source>
        <dbReference type="ARBA" id="ARBA00023002"/>
    </source>
</evidence>
<dbReference type="PANTHER" id="PTHR42980">
    <property type="entry name" value="2-OXOISOVALERATE DEHYDROGENASE SUBUNIT BETA-RELATED"/>
    <property type="match status" value="1"/>
</dbReference>
<protein>
    <recommendedName>
        <fullName evidence="2">3-methyl-2-oxobutanoate dehydrogenase (2-methylpropanoyl-transferring)</fullName>
        <ecNumber evidence="2">1.2.4.4</ecNumber>
    </recommendedName>
</protein>
<comment type="cofactor">
    <cofactor evidence="1">
        <name>thiamine diphosphate</name>
        <dbReference type="ChEBI" id="CHEBI:58937"/>
    </cofactor>
</comment>
<accession>A0A2A3LBI8</accession>
<dbReference type="Pfam" id="PF02780">
    <property type="entry name" value="Transketolase_C"/>
    <property type="match status" value="1"/>
</dbReference>
<reference evidence="5 6" key="1">
    <citation type="journal article" date="2017" name="Genome Biol. Evol.">
        <title>Population Structure and Local Adaptation of MAC Lung Disease Agent Mycobacterium avium subsp. hominissuis.</title>
        <authorList>
            <person name="Yano H."/>
            <person name="Iwamoto T."/>
            <person name="Nishiuchi Y."/>
            <person name="Nakajima C."/>
            <person name="Starkova D.A."/>
            <person name="Mokrousov I."/>
            <person name="Narvskaya O."/>
            <person name="Yoshida S."/>
            <person name="Arikawa K."/>
            <person name="Nakanishi N."/>
            <person name="Osaki K."/>
            <person name="Nakagawa I."/>
            <person name="Ato M."/>
            <person name="Suzuki Y."/>
            <person name="Maruyama F."/>
        </authorList>
    </citation>
    <scope>NUCLEOTIDE SEQUENCE [LARGE SCALE GENOMIC DNA]</scope>
    <source>
        <strain evidence="5 6">OCU466</strain>
    </source>
</reference>
<dbReference type="InterPro" id="IPR009014">
    <property type="entry name" value="Transketo_C/PFOR_II"/>
</dbReference>